<dbReference type="Pfam" id="PF06252">
    <property type="entry name" value="GemA"/>
    <property type="match status" value="1"/>
</dbReference>
<evidence type="ECO:0000313" key="1">
    <source>
        <dbReference type="EMBL" id="MFC0593168.1"/>
    </source>
</evidence>
<protein>
    <submittedName>
        <fullName evidence="1">Regulatory protein GemA</fullName>
    </submittedName>
</protein>
<sequence length="133" mass="15116">MARHLAAIHVLSGKIGLSDDDYRALLLQLTGQRSAKACSEAQQRQVREHLQRLAEKLGVATPRPVRPAASPMERKVWALWNALGRKGVIQNPSAQALRAWVKRQTGMDDLKFCNWAQLSQLIEALKQWEWRQP</sequence>
<reference evidence="1 2" key="1">
    <citation type="submission" date="2024-09" db="EMBL/GenBank/DDBJ databases">
        <authorList>
            <person name="Sun Q."/>
            <person name="Mori K."/>
        </authorList>
    </citation>
    <scope>NUCLEOTIDE SEQUENCE [LARGE SCALE GENOMIC DNA]</scope>
    <source>
        <strain evidence="1 2">NCAIM B.02336</strain>
    </source>
</reference>
<organism evidence="1 2">
    <name type="scientific">Ottowia pentelensis</name>
    <dbReference type="NCBI Taxonomy" id="511108"/>
    <lineage>
        <taxon>Bacteria</taxon>
        <taxon>Pseudomonadati</taxon>
        <taxon>Pseudomonadota</taxon>
        <taxon>Betaproteobacteria</taxon>
        <taxon>Burkholderiales</taxon>
        <taxon>Comamonadaceae</taxon>
        <taxon>Ottowia</taxon>
    </lineage>
</organism>
<name>A0ABV6PVT6_9BURK</name>
<dbReference type="RefSeq" id="WP_377483158.1">
    <property type="nucleotide sequence ID" value="NZ_JBHLTN010000021.1"/>
</dbReference>
<dbReference type="InterPro" id="IPR009363">
    <property type="entry name" value="Phage_Mu_Gp16"/>
</dbReference>
<dbReference type="Proteomes" id="UP001589834">
    <property type="component" value="Unassembled WGS sequence"/>
</dbReference>
<comment type="caution">
    <text evidence="1">The sequence shown here is derived from an EMBL/GenBank/DDBJ whole genome shotgun (WGS) entry which is preliminary data.</text>
</comment>
<accession>A0ABV6PVT6</accession>
<dbReference type="EMBL" id="JBHLTN010000021">
    <property type="protein sequence ID" value="MFC0593168.1"/>
    <property type="molecule type" value="Genomic_DNA"/>
</dbReference>
<proteinExistence type="predicted"/>
<gene>
    <name evidence="1" type="ORF">ACFFGG_11415</name>
</gene>
<keyword evidence="2" id="KW-1185">Reference proteome</keyword>
<evidence type="ECO:0000313" key="2">
    <source>
        <dbReference type="Proteomes" id="UP001589834"/>
    </source>
</evidence>